<evidence type="ECO:0000313" key="3">
    <source>
        <dbReference type="EnsemblPlants" id="KQL06271"/>
    </source>
</evidence>
<dbReference type="Proteomes" id="UP000004995">
    <property type="component" value="Unassembled WGS sequence"/>
</dbReference>
<feature type="signal peptide" evidence="1">
    <location>
        <begin position="1"/>
        <end position="22"/>
    </location>
</feature>
<dbReference type="EMBL" id="CM003532">
    <property type="protein sequence ID" value="RCV26612.1"/>
    <property type="molecule type" value="Genomic_DNA"/>
</dbReference>
<keyword evidence="4" id="KW-1185">Reference proteome</keyword>
<dbReference type="HOGENOM" id="CLU_2982691_0_0_1"/>
<reference evidence="2" key="2">
    <citation type="submission" date="2015-07" db="EMBL/GenBank/DDBJ databases">
        <authorList>
            <person name="Noorani M."/>
        </authorList>
    </citation>
    <scope>NUCLEOTIDE SEQUENCE</scope>
    <source>
        <strain evidence="2">Yugu1</strain>
    </source>
</reference>
<accession>K3XP64</accession>
<evidence type="ECO:0000313" key="2">
    <source>
        <dbReference type="EMBL" id="RCV26612.1"/>
    </source>
</evidence>
<evidence type="ECO:0000313" key="4">
    <source>
        <dbReference type="Proteomes" id="UP000004995"/>
    </source>
</evidence>
<dbReference type="EnsemblPlants" id="KQL06271">
    <property type="protein sequence ID" value="KQL06271"/>
    <property type="gene ID" value="SETIT_003687mg"/>
</dbReference>
<protein>
    <submittedName>
        <fullName evidence="2 3">Uncharacterized protein</fullName>
    </submittedName>
</protein>
<gene>
    <name evidence="2" type="ORF">SETIT_5G259900v2</name>
</gene>
<sequence>MCKSLCTCSVWIITMTATETEASQWAASAQSSLHALIVQRRLSLSRILSTVIRTCYYL</sequence>
<proteinExistence type="predicted"/>
<dbReference type="Gramene" id="KQL06271">
    <property type="protein sequence ID" value="KQL06271"/>
    <property type="gene ID" value="SETIT_003687mg"/>
</dbReference>
<keyword evidence="1" id="KW-0732">Signal</keyword>
<reference evidence="2 4" key="1">
    <citation type="journal article" date="2012" name="Nat. Biotechnol.">
        <title>Reference genome sequence of the model plant Setaria.</title>
        <authorList>
            <person name="Bennetzen J.L."/>
            <person name="Schmutz J."/>
            <person name="Wang H."/>
            <person name="Percifield R."/>
            <person name="Hawkins J."/>
            <person name="Pontaroli A.C."/>
            <person name="Estep M."/>
            <person name="Feng L."/>
            <person name="Vaughn J.N."/>
            <person name="Grimwood J."/>
            <person name="Jenkins J."/>
            <person name="Barry K."/>
            <person name="Lindquist E."/>
            <person name="Hellsten U."/>
            <person name="Deshpande S."/>
            <person name="Wang X."/>
            <person name="Wu X."/>
            <person name="Mitros T."/>
            <person name="Triplett J."/>
            <person name="Yang X."/>
            <person name="Ye C.Y."/>
            <person name="Mauro-Herrera M."/>
            <person name="Wang L."/>
            <person name="Li P."/>
            <person name="Sharma M."/>
            <person name="Sharma R."/>
            <person name="Ronald P.C."/>
            <person name="Panaud O."/>
            <person name="Kellogg E.A."/>
            <person name="Brutnell T.P."/>
            <person name="Doust A.N."/>
            <person name="Tuskan G.A."/>
            <person name="Rokhsar D."/>
            <person name="Devos K.M."/>
        </authorList>
    </citation>
    <scope>NUCLEOTIDE SEQUENCE [LARGE SCALE GENOMIC DNA]</scope>
    <source>
        <strain evidence="4">cv. Yugu1</strain>
        <strain evidence="2">Yugu1</strain>
    </source>
</reference>
<evidence type="ECO:0000256" key="1">
    <source>
        <dbReference type="SAM" id="SignalP"/>
    </source>
</evidence>
<name>K3XP64_SETIT</name>
<reference evidence="3" key="3">
    <citation type="submission" date="2018-08" db="UniProtKB">
        <authorList>
            <consortium name="EnsemblPlants"/>
        </authorList>
    </citation>
    <scope>IDENTIFICATION</scope>
    <source>
        <strain evidence="3">Yugu1</strain>
    </source>
</reference>
<feature type="chain" id="PRO_5010125865" evidence="1">
    <location>
        <begin position="23"/>
        <end position="58"/>
    </location>
</feature>
<organism evidence="3 4">
    <name type="scientific">Setaria italica</name>
    <name type="common">Foxtail millet</name>
    <name type="synonym">Panicum italicum</name>
    <dbReference type="NCBI Taxonomy" id="4555"/>
    <lineage>
        <taxon>Eukaryota</taxon>
        <taxon>Viridiplantae</taxon>
        <taxon>Streptophyta</taxon>
        <taxon>Embryophyta</taxon>
        <taxon>Tracheophyta</taxon>
        <taxon>Spermatophyta</taxon>
        <taxon>Magnoliopsida</taxon>
        <taxon>Liliopsida</taxon>
        <taxon>Poales</taxon>
        <taxon>Poaceae</taxon>
        <taxon>PACMAD clade</taxon>
        <taxon>Panicoideae</taxon>
        <taxon>Panicodae</taxon>
        <taxon>Paniceae</taxon>
        <taxon>Cenchrinae</taxon>
        <taxon>Setaria</taxon>
    </lineage>
</organism>
<dbReference type="EMBL" id="AGNK02003241">
    <property type="status" value="NOT_ANNOTATED_CDS"/>
    <property type="molecule type" value="Genomic_DNA"/>
</dbReference>
<dbReference type="AlphaFoldDB" id="K3XP64"/>